<sequence length="141" mass="14960">MPEFARFSALSTAIPPTVPSSAGATHHASLPTPAPGELSSFLTLDDASVSGMHIPAPDAAEQRRLSALARLLDEVPRMRPWLRRARTRRRRAVDGGAEMNGSGPWRGASPAPTTVSTNADTLSVGESMLPPAYARYSAPEE</sequence>
<gene>
    <name evidence="2" type="ORF">PsYK624_128430</name>
</gene>
<dbReference type="EMBL" id="BPQB01000062">
    <property type="protein sequence ID" value="GJE96643.1"/>
    <property type="molecule type" value="Genomic_DNA"/>
</dbReference>
<dbReference type="AlphaFoldDB" id="A0A9P3LIY0"/>
<evidence type="ECO:0000256" key="1">
    <source>
        <dbReference type="SAM" id="MobiDB-lite"/>
    </source>
</evidence>
<comment type="caution">
    <text evidence="2">The sequence shown here is derived from an EMBL/GenBank/DDBJ whole genome shotgun (WGS) entry which is preliminary data.</text>
</comment>
<feature type="region of interest" description="Disordered" evidence="1">
    <location>
        <begin position="1"/>
        <end position="38"/>
    </location>
</feature>
<protein>
    <submittedName>
        <fullName evidence="2">Uncharacterized protein</fullName>
    </submittedName>
</protein>
<accession>A0A9P3LIY0</accession>
<dbReference type="OrthoDB" id="10624279at2759"/>
<keyword evidence="3" id="KW-1185">Reference proteome</keyword>
<reference evidence="2 3" key="1">
    <citation type="submission" date="2021-08" db="EMBL/GenBank/DDBJ databases">
        <title>Draft Genome Sequence of Phanerochaete sordida strain YK-624.</title>
        <authorList>
            <person name="Mori T."/>
            <person name="Dohra H."/>
            <person name="Suzuki T."/>
            <person name="Kawagishi H."/>
            <person name="Hirai H."/>
        </authorList>
    </citation>
    <scope>NUCLEOTIDE SEQUENCE [LARGE SCALE GENOMIC DNA]</scope>
    <source>
        <strain evidence="2 3">YK-624</strain>
    </source>
</reference>
<feature type="compositionally biased region" description="Polar residues" evidence="1">
    <location>
        <begin position="111"/>
        <end position="121"/>
    </location>
</feature>
<organism evidence="2 3">
    <name type="scientific">Phanerochaete sordida</name>
    <dbReference type="NCBI Taxonomy" id="48140"/>
    <lineage>
        <taxon>Eukaryota</taxon>
        <taxon>Fungi</taxon>
        <taxon>Dikarya</taxon>
        <taxon>Basidiomycota</taxon>
        <taxon>Agaricomycotina</taxon>
        <taxon>Agaricomycetes</taxon>
        <taxon>Polyporales</taxon>
        <taxon>Phanerochaetaceae</taxon>
        <taxon>Phanerochaete</taxon>
    </lineage>
</organism>
<evidence type="ECO:0000313" key="3">
    <source>
        <dbReference type="Proteomes" id="UP000703269"/>
    </source>
</evidence>
<name>A0A9P3LIY0_9APHY</name>
<feature type="region of interest" description="Disordered" evidence="1">
    <location>
        <begin position="87"/>
        <end position="123"/>
    </location>
</feature>
<proteinExistence type="predicted"/>
<evidence type="ECO:0000313" key="2">
    <source>
        <dbReference type="EMBL" id="GJE96643.1"/>
    </source>
</evidence>
<dbReference type="Proteomes" id="UP000703269">
    <property type="component" value="Unassembled WGS sequence"/>
</dbReference>